<evidence type="ECO:0000313" key="3">
    <source>
        <dbReference type="Proteomes" id="UP000006428"/>
    </source>
</evidence>
<proteinExistence type="predicted"/>
<organism evidence="2 3">
    <name type="scientific">Aeromonas salmonicida subsp. salmonicida 01-B526</name>
    <dbReference type="NCBI Taxonomy" id="1076135"/>
    <lineage>
        <taxon>Bacteria</taxon>
        <taxon>Pseudomonadati</taxon>
        <taxon>Pseudomonadota</taxon>
        <taxon>Gammaproteobacteria</taxon>
        <taxon>Aeromonadales</taxon>
        <taxon>Aeromonadaceae</taxon>
        <taxon>Aeromonas</taxon>
    </lineage>
</organism>
<evidence type="ECO:0000256" key="1">
    <source>
        <dbReference type="SAM" id="Phobius"/>
    </source>
</evidence>
<evidence type="ECO:0000313" key="2">
    <source>
        <dbReference type="EMBL" id="EHI52395.1"/>
    </source>
</evidence>
<feature type="transmembrane region" description="Helical" evidence="1">
    <location>
        <begin position="6"/>
        <end position="25"/>
    </location>
</feature>
<keyword evidence="1" id="KW-0812">Transmembrane</keyword>
<keyword evidence="1" id="KW-1133">Transmembrane helix</keyword>
<dbReference type="Proteomes" id="UP000006428">
    <property type="component" value="Unassembled WGS sequence"/>
</dbReference>
<sequence>MKMNTTMPTPTTIIMIMTTSIPTLIRMTTAMSRLISTTAKGKRDCRFRAWGSAS</sequence>
<accession>A0ABN0DZI4</accession>
<name>A0ABN0DZI4_AERSS</name>
<dbReference type="EMBL" id="AGVO01000044">
    <property type="protein sequence ID" value="EHI52395.1"/>
    <property type="molecule type" value="Genomic_DNA"/>
</dbReference>
<keyword evidence="3" id="KW-1185">Reference proteome</keyword>
<comment type="caution">
    <text evidence="2">The sequence shown here is derived from an EMBL/GenBank/DDBJ whole genome shotgun (WGS) entry which is preliminary data.</text>
</comment>
<protein>
    <submittedName>
        <fullName evidence="2">Uncharacterized protein</fullName>
    </submittedName>
</protein>
<gene>
    <name evidence="2" type="ORF">IYQ_11186</name>
</gene>
<reference evidence="2 3" key="1">
    <citation type="journal article" date="2012" name="Front. Microbiol.">
        <title>Draft Genome Sequence of the Virulent Strain 01-B526 of the Fish Pathogen Aeromonas salmonicida.</title>
        <authorList>
            <person name="Charette S.J."/>
            <person name="Brochu F."/>
            <person name="Boyle B."/>
            <person name="Filion G."/>
            <person name="Tanaka K.H."/>
            <person name="Derome N."/>
        </authorList>
    </citation>
    <scope>NUCLEOTIDE SEQUENCE [LARGE SCALE GENOMIC DNA]</scope>
    <source>
        <strain evidence="2 3">01-B526</strain>
    </source>
</reference>
<keyword evidence="1" id="KW-0472">Membrane</keyword>